<keyword evidence="1" id="KW-1133">Transmembrane helix</keyword>
<keyword evidence="4" id="KW-1185">Reference proteome</keyword>
<evidence type="ECO:0000313" key="4">
    <source>
        <dbReference type="Proteomes" id="UP000794436"/>
    </source>
</evidence>
<reference evidence="3" key="1">
    <citation type="submission" date="2019-03" db="EMBL/GenBank/DDBJ databases">
        <title>Long read genome sequence of the mycoparasitic Pythium oligandrum ATCC 38472 isolated from sugarbeet rhizosphere.</title>
        <authorList>
            <person name="Gaulin E."/>
        </authorList>
    </citation>
    <scope>NUCLEOTIDE SEQUENCE</scope>
    <source>
        <strain evidence="3">ATCC 38472_TT</strain>
    </source>
</reference>
<protein>
    <recommendedName>
        <fullName evidence="5">Protein BIG1</fullName>
    </recommendedName>
</protein>
<dbReference type="Proteomes" id="UP000794436">
    <property type="component" value="Unassembled WGS sequence"/>
</dbReference>
<accession>A0A8K1CBI2</accession>
<feature type="signal peptide" evidence="2">
    <location>
        <begin position="1"/>
        <end position="21"/>
    </location>
</feature>
<keyword evidence="2" id="KW-0732">Signal</keyword>
<keyword evidence="1" id="KW-0472">Membrane</keyword>
<sequence>MKATALVGLLCAAAGDYVVSSASVSTLYPHVPLVFWSDRPIFNSQNAYLNAVLGETEIASTLTNVLARDTAKDAGVNVLSKEKVTIDETEALCVFLRQNLRTDQIDEFADGKNPSFIQQAVTCKSKSSVVVPHTTRKYTLRKALKDVAKPTFVSINDINEWIASPAGAELLTNNKPDLLVIDVPQSMQLVEADKAIEAAVTALSNAAKGRVDFALTGDEGEPAVVKDPFGRRLASTQNTTSIVCETGYLVGFSGGKAFCFSHYVHMTPHLLTALLFGFFFLFLAYVGLTVLHGIQTPLRYPHHGPPKGKEF</sequence>
<evidence type="ECO:0000256" key="2">
    <source>
        <dbReference type="SAM" id="SignalP"/>
    </source>
</evidence>
<evidence type="ECO:0000313" key="3">
    <source>
        <dbReference type="EMBL" id="TMW60004.1"/>
    </source>
</evidence>
<organism evidence="3 4">
    <name type="scientific">Pythium oligandrum</name>
    <name type="common">Mycoparasitic fungus</name>
    <dbReference type="NCBI Taxonomy" id="41045"/>
    <lineage>
        <taxon>Eukaryota</taxon>
        <taxon>Sar</taxon>
        <taxon>Stramenopiles</taxon>
        <taxon>Oomycota</taxon>
        <taxon>Peronosporomycetes</taxon>
        <taxon>Pythiales</taxon>
        <taxon>Pythiaceae</taxon>
        <taxon>Pythium</taxon>
    </lineage>
</organism>
<name>A0A8K1CBI2_PYTOL</name>
<gene>
    <name evidence="3" type="ORF">Poli38472_000046</name>
</gene>
<dbReference type="AlphaFoldDB" id="A0A8K1CBI2"/>
<proteinExistence type="predicted"/>
<feature type="chain" id="PRO_5035456150" description="Protein BIG1" evidence="2">
    <location>
        <begin position="22"/>
        <end position="311"/>
    </location>
</feature>
<dbReference type="EMBL" id="SPLM01000108">
    <property type="protein sequence ID" value="TMW60004.1"/>
    <property type="molecule type" value="Genomic_DNA"/>
</dbReference>
<evidence type="ECO:0000256" key="1">
    <source>
        <dbReference type="SAM" id="Phobius"/>
    </source>
</evidence>
<dbReference type="OrthoDB" id="64747at2759"/>
<comment type="caution">
    <text evidence="3">The sequence shown here is derived from an EMBL/GenBank/DDBJ whole genome shotgun (WGS) entry which is preliminary data.</text>
</comment>
<evidence type="ECO:0008006" key="5">
    <source>
        <dbReference type="Google" id="ProtNLM"/>
    </source>
</evidence>
<feature type="transmembrane region" description="Helical" evidence="1">
    <location>
        <begin position="270"/>
        <end position="291"/>
    </location>
</feature>
<keyword evidence="1" id="KW-0812">Transmembrane</keyword>